<reference evidence="2 3" key="1">
    <citation type="journal article" date="2024" name="Int. J. Syst. Evol. Microbiol.">
        <title>Clostridium omnivorum sp. nov., isolated from anoxic soil under the treatment of reductive soil disinfestation.</title>
        <authorList>
            <person name="Ueki A."/>
            <person name="Tonouchi A."/>
            <person name="Kaku N."/>
            <person name="Honma S."/>
            <person name="Ueki K."/>
        </authorList>
    </citation>
    <scope>NUCLEOTIDE SEQUENCE [LARGE SCALE GENOMIC DNA]</scope>
    <source>
        <strain evidence="2 3">E14</strain>
    </source>
</reference>
<evidence type="ECO:0000259" key="1">
    <source>
        <dbReference type="Pfam" id="PF00329"/>
    </source>
</evidence>
<organism evidence="2 3">
    <name type="scientific">Clostridium omnivorum</name>
    <dbReference type="NCBI Taxonomy" id="1604902"/>
    <lineage>
        <taxon>Bacteria</taxon>
        <taxon>Bacillati</taxon>
        <taxon>Bacillota</taxon>
        <taxon>Clostridia</taxon>
        <taxon>Eubacteriales</taxon>
        <taxon>Clostridiaceae</taxon>
        <taxon>Clostridium</taxon>
    </lineage>
</organism>
<dbReference type="RefSeq" id="WP_264850340.1">
    <property type="nucleotide sequence ID" value="NZ_BRXR01000001.1"/>
</dbReference>
<sequence>MLQNSILVDKDKIAEEANNLKLYNYRFVAITCVMEGEEYEITYHFDLNYEMKHLIIMVKPEDTIKSISNIYPAAFLIENEYQDLFGFSFSDLIVDYRGNMFLASNSPKTPLANNNQEQKGE</sequence>
<evidence type="ECO:0000313" key="3">
    <source>
        <dbReference type="Proteomes" id="UP001208567"/>
    </source>
</evidence>
<gene>
    <name evidence="2" type="ORF">bsdE14_24720</name>
</gene>
<dbReference type="EMBL" id="BRXR01000001">
    <property type="protein sequence ID" value="GLC31062.1"/>
    <property type="molecule type" value="Genomic_DNA"/>
</dbReference>
<comment type="caution">
    <text evidence="2">The sequence shown here is derived from an EMBL/GenBank/DDBJ whole genome shotgun (WGS) entry which is preliminary data.</text>
</comment>
<dbReference type="Proteomes" id="UP001208567">
    <property type="component" value="Unassembled WGS sequence"/>
</dbReference>
<dbReference type="Pfam" id="PF00329">
    <property type="entry name" value="Complex1_30kDa"/>
    <property type="match status" value="1"/>
</dbReference>
<dbReference type="PIRSF" id="PIRSF036585">
    <property type="entry name" value="EchD"/>
    <property type="match status" value="1"/>
</dbReference>
<dbReference type="InterPro" id="IPR037232">
    <property type="entry name" value="NADH_quin_OxRdtase_su_C/D-like"/>
</dbReference>
<name>A0ABQ5N748_9CLOT</name>
<protein>
    <recommendedName>
        <fullName evidence="1">NADH:ubiquinone oxidoreductase 30kDa subunit domain-containing protein</fullName>
    </recommendedName>
</protein>
<dbReference type="InterPro" id="IPR012179">
    <property type="entry name" value="NiFe-hyd_3_EchD"/>
</dbReference>
<dbReference type="SUPFAM" id="SSF143243">
    <property type="entry name" value="Nqo5-like"/>
    <property type="match status" value="1"/>
</dbReference>
<keyword evidence="3" id="KW-1185">Reference proteome</keyword>
<proteinExistence type="predicted"/>
<dbReference type="Gene3D" id="3.30.460.80">
    <property type="entry name" value="NADH:ubiquinone oxidoreductase, 30kDa subunit"/>
    <property type="match status" value="1"/>
</dbReference>
<feature type="domain" description="NADH:ubiquinone oxidoreductase 30kDa subunit" evidence="1">
    <location>
        <begin position="7"/>
        <end position="92"/>
    </location>
</feature>
<dbReference type="InterPro" id="IPR001268">
    <property type="entry name" value="NADH_UbQ_OxRdtase_30kDa_su"/>
</dbReference>
<evidence type="ECO:0000313" key="2">
    <source>
        <dbReference type="EMBL" id="GLC31062.1"/>
    </source>
</evidence>
<accession>A0ABQ5N748</accession>